<dbReference type="InterPro" id="IPR036881">
    <property type="entry name" value="Glyco_hydro_3_C_sf"/>
</dbReference>
<keyword evidence="3" id="KW-0326">Glycosidase</keyword>
<dbReference type="Gene3D" id="3.20.20.300">
    <property type="entry name" value="Glycoside hydrolase, family 3, N-terminal domain"/>
    <property type="match status" value="1"/>
</dbReference>
<evidence type="ECO:0000259" key="4">
    <source>
        <dbReference type="Pfam" id="PF00933"/>
    </source>
</evidence>
<proteinExistence type="inferred from homology"/>
<evidence type="ECO:0000256" key="3">
    <source>
        <dbReference type="ARBA" id="ARBA00023295"/>
    </source>
</evidence>
<dbReference type="InterPro" id="IPR002772">
    <property type="entry name" value="Glyco_hydro_3_C"/>
</dbReference>
<gene>
    <name evidence="6" type="ORF">B0W44_11860</name>
</gene>
<dbReference type="Proteomes" id="UP000188603">
    <property type="component" value="Chromosome"/>
</dbReference>
<dbReference type="InterPro" id="IPR017853">
    <property type="entry name" value="GH"/>
</dbReference>
<keyword evidence="2" id="KW-0378">Hydrolase</keyword>
<dbReference type="GO" id="GO:0009254">
    <property type="term" value="P:peptidoglycan turnover"/>
    <property type="evidence" value="ECO:0007669"/>
    <property type="project" value="TreeGrafter"/>
</dbReference>
<dbReference type="InterPro" id="IPR001764">
    <property type="entry name" value="Glyco_hydro_3_N"/>
</dbReference>
<dbReference type="Gene3D" id="3.40.50.1700">
    <property type="entry name" value="Glycoside hydrolase family 3 C-terminal domain"/>
    <property type="match status" value="1"/>
</dbReference>
<dbReference type="GO" id="GO:0004553">
    <property type="term" value="F:hydrolase activity, hydrolyzing O-glycosyl compounds"/>
    <property type="evidence" value="ECO:0007669"/>
    <property type="project" value="InterPro"/>
</dbReference>
<dbReference type="NCBIfam" id="NF003740">
    <property type="entry name" value="PRK05337.1"/>
    <property type="match status" value="1"/>
</dbReference>
<dbReference type="EMBL" id="CP019699">
    <property type="protein sequence ID" value="AQS57534.1"/>
    <property type="molecule type" value="Genomic_DNA"/>
</dbReference>
<organism evidence="6 7">
    <name type="scientific">Novibacillus thermophilus</name>
    <dbReference type="NCBI Taxonomy" id="1471761"/>
    <lineage>
        <taxon>Bacteria</taxon>
        <taxon>Bacillati</taxon>
        <taxon>Bacillota</taxon>
        <taxon>Bacilli</taxon>
        <taxon>Bacillales</taxon>
        <taxon>Thermoactinomycetaceae</taxon>
        <taxon>Novibacillus</taxon>
    </lineage>
</organism>
<evidence type="ECO:0000313" key="7">
    <source>
        <dbReference type="Proteomes" id="UP000188603"/>
    </source>
</evidence>
<keyword evidence="7" id="KW-1185">Reference proteome</keyword>
<dbReference type="GO" id="GO:0005975">
    <property type="term" value="P:carbohydrate metabolic process"/>
    <property type="evidence" value="ECO:0007669"/>
    <property type="project" value="InterPro"/>
</dbReference>
<dbReference type="InterPro" id="IPR050226">
    <property type="entry name" value="NagZ_Beta-hexosaminidase"/>
</dbReference>
<evidence type="ECO:0000256" key="2">
    <source>
        <dbReference type="ARBA" id="ARBA00022801"/>
    </source>
</evidence>
<evidence type="ECO:0000259" key="5">
    <source>
        <dbReference type="Pfam" id="PF01915"/>
    </source>
</evidence>
<dbReference type="PANTHER" id="PTHR30480:SF16">
    <property type="entry name" value="GLYCOSIDE HYDROLASE FAMILY 3 DOMAIN PROTEIN"/>
    <property type="match status" value="1"/>
</dbReference>
<reference evidence="6 7" key="1">
    <citation type="journal article" date="2015" name="Int. J. Syst. Evol. Microbiol.">
        <title>Novibacillus thermophilus gen. nov., sp. nov., a Gram-staining-negative and moderately thermophilic member of the family Thermoactinomycetaceae.</title>
        <authorList>
            <person name="Yang G."/>
            <person name="Chen J."/>
            <person name="Zhou S."/>
        </authorList>
    </citation>
    <scope>NUCLEOTIDE SEQUENCE [LARGE SCALE GENOMIC DNA]</scope>
    <source>
        <strain evidence="6 7">SG-1</strain>
    </source>
</reference>
<dbReference type="PANTHER" id="PTHR30480">
    <property type="entry name" value="BETA-HEXOSAMINIDASE-RELATED"/>
    <property type="match status" value="1"/>
</dbReference>
<dbReference type="KEGG" id="ntr:B0W44_11860"/>
<sequence>MSLRQKIGQLMMIGFHGTRLSEKVQRMIVEDCVGGIILFGRNIGTPEEVLRLTSDLQTCAKTAGHPFPLLISIDQENGVVRRLGKGTTLFPGNRLLGAVDDEKVTRHIARATAEELKGLGINMNLAPVLDVNNNPQNPVIGVRSFGESVDGVIRHGLAFIEGHQAVGVVTTAKHFPGHGDTDVDSHLDLPTVPHGLKRLETVELRPFQEAIDAGVCCVMIAHVFFPAFEAEDKVPATLSHSVVTGLLREKMGFNGVVTTDCLEMDAVSKTIGTVEGALRALKAGVDVLMISHSHDLQEKAMERIAQAVESGELEEEVIDRSVRRILLLKERYLSWHSVSAAGKGVPDAVGASRHRELAKRAYARGVTLLKDDGILPLSRDTDCKILVVAVSGKNVSTPVEDPRYADYRLADAVRRYRPGARDIRVGMEPTKDEMKNVERHMQSADVVVFGTVNAHLHRQQAELVNRLSSFGKPVVVVAMRDPYDLTVIPNVSAYVAAYEYTLHALNAAVDIVFGK</sequence>
<evidence type="ECO:0000313" key="6">
    <source>
        <dbReference type="EMBL" id="AQS57534.1"/>
    </source>
</evidence>
<dbReference type="STRING" id="1471761.B0W44_11860"/>
<feature type="domain" description="Glycoside hydrolase family 3 N-terminal" evidence="4">
    <location>
        <begin position="3"/>
        <end position="326"/>
    </location>
</feature>
<accession>A0A1U9KBX2</accession>
<dbReference type="Pfam" id="PF01915">
    <property type="entry name" value="Glyco_hydro_3_C"/>
    <property type="match status" value="1"/>
</dbReference>
<protein>
    <submittedName>
        <fullName evidence="6">Beta-N-acetylhexosaminidase</fullName>
    </submittedName>
</protein>
<comment type="similarity">
    <text evidence="1">Belongs to the glycosyl hydrolase 3 family.</text>
</comment>
<dbReference type="InterPro" id="IPR036962">
    <property type="entry name" value="Glyco_hydro_3_N_sf"/>
</dbReference>
<dbReference type="Pfam" id="PF00933">
    <property type="entry name" value="Glyco_hydro_3"/>
    <property type="match status" value="1"/>
</dbReference>
<name>A0A1U9KBX2_9BACL</name>
<dbReference type="AlphaFoldDB" id="A0A1U9KBX2"/>
<evidence type="ECO:0000256" key="1">
    <source>
        <dbReference type="ARBA" id="ARBA00005336"/>
    </source>
</evidence>
<dbReference type="SUPFAM" id="SSF52279">
    <property type="entry name" value="Beta-D-glucan exohydrolase, C-terminal domain"/>
    <property type="match status" value="1"/>
</dbReference>
<dbReference type="SUPFAM" id="SSF51445">
    <property type="entry name" value="(Trans)glycosidases"/>
    <property type="match status" value="1"/>
</dbReference>
<feature type="domain" description="Glycoside hydrolase family 3 C-terminal" evidence="5">
    <location>
        <begin position="366"/>
        <end position="515"/>
    </location>
</feature>